<sequence length="128" mass="13961">MVSALELPAEIAKLRDISVKDGCQNEPPIFRAGFIRAADFNGDGKPDYVIDDNGLECKGGYNRNCGSGGCAVEVYLSTPAGTYRSANLQRLGFQSSISKREGRVTLVLPGRHGPSRYRWNGRALVEIR</sequence>
<organism evidence="1 2">
    <name type="scientific">Methylobacterium haplocladii</name>
    <dbReference type="NCBI Taxonomy" id="1176176"/>
    <lineage>
        <taxon>Bacteria</taxon>
        <taxon>Pseudomonadati</taxon>
        <taxon>Pseudomonadota</taxon>
        <taxon>Alphaproteobacteria</taxon>
        <taxon>Hyphomicrobiales</taxon>
        <taxon>Methylobacteriaceae</taxon>
        <taxon>Methylobacterium</taxon>
    </lineage>
</organism>
<comment type="caution">
    <text evidence="1">The sequence shown here is derived from an EMBL/GenBank/DDBJ whole genome shotgun (WGS) entry which is preliminary data.</text>
</comment>
<dbReference type="AlphaFoldDB" id="A0A512IU92"/>
<accession>A0A512IU92</accession>
<gene>
    <name evidence="1" type="ORF">MHA02_36610</name>
</gene>
<evidence type="ECO:0000313" key="1">
    <source>
        <dbReference type="EMBL" id="GEP01274.1"/>
    </source>
</evidence>
<protein>
    <submittedName>
        <fullName evidence="1">Uncharacterized protein</fullName>
    </submittedName>
</protein>
<proteinExistence type="predicted"/>
<reference evidence="1 2" key="1">
    <citation type="submission" date="2019-07" db="EMBL/GenBank/DDBJ databases">
        <title>Whole genome shotgun sequence of Methylobacterium haplocladii NBRC 107714.</title>
        <authorList>
            <person name="Hosoyama A."/>
            <person name="Uohara A."/>
            <person name="Ohji S."/>
            <person name="Ichikawa N."/>
        </authorList>
    </citation>
    <scope>NUCLEOTIDE SEQUENCE [LARGE SCALE GENOMIC DNA]</scope>
    <source>
        <strain evidence="1 2">NBRC 107714</strain>
    </source>
</reference>
<dbReference type="EMBL" id="BJZT01000041">
    <property type="protein sequence ID" value="GEP01274.1"/>
    <property type="molecule type" value="Genomic_DNA"/>
</dbReference>
<evidence type="ECO:0000313" key="2">
    <source>
        <dbReference type="Proteomes" id="UP000321258"/>
    </source>
</evidence>
<dbReference type="Proteomes" id="UP000321258">
    <property type="component" value="Unassembled WGS sequence"/>
</dbReference>
<keyword evidence="2" id="KW-1185">Reference proteome</keyword>
<name>A0A512IU92_9HYPH</name>